<proteinExistence type="predicted"/>
<dbReference type="GO" id="GO:0004827">
    <property type="term" value="F:proline-tRNA ligase activity"/>
    <property type="evidence" value="ECO:0007669"/>
    <property type="project" value="UniProtKB-EC"/>
</dbReference>
<dbReference type="SUPFAM" id="SSF52954">
    <property type="entry name" value="Class II aaRS ABD-related"/>
    <property type="match status" value="1"/>
</dbReference>
<dbReference type="Gene3D" id="3.30.930.10">
    <property type="entry name" value="Bira Bifunctional Protein, Domain 2"/>
    <property type="match status" value="1"/>
</dbReference>
<evidence type="ECO:0000256" key="3">
    <source>
        <dbReference type="ARBA" id="ARBA00022598"/>
    </source>
</evidence>
<dbReference type="InterPro" id="IPR045864">
    <property type="entry name" value="aa-tRNA-synth_II/BPL/LPL"/>
</dbReference>
<dbReference type="GO" id="GO:0006433">
    <property type="term" value="P:prolyl-tRNA aminoacylation"/>
    <property type="evidence" value="ECO:0007669"/>
    <property type="project" value="InterPro"/>
</dbReference>
<dbReference type="Proteomes" id="UP000034877">
    <property type="component" value="Unassembled WGS sequence"/>
</dbReference>
<evidence type="ECO:0000256" key="4">
    <source>
        <dbReference type="ARBA" id="ARBA00022741"/>
    </source>
</evidence>
<evidence type="ECO:0000256" key="8">
    <source>
        <dbReference type="ARBA" id="ARBA00029731"/>
    </source>
</evidence>
<dbReference type="GO" id="GO:0005524">
    <property type="term" value="F:ATP binding"/>
    <property type="evidence" value="ECO:0007669"/>
    <property type="project" value="UniProtKB-KW"/>
</dbReference>
<keyword evidence="5" id="KW-0067">ATP-binding</keyword>
<keyword evidence="6" id="KW-0648">Protein biosynthesis</keyword>
<dbReference type="Pfam" id="PF00587">
    <property type="entry name" value="tRNA-synt_2b"/>
    <property type="match status" value="1"/>
</dbReference>
<dbReference type="InterPro" id="IPR002316">
    <property type="entry name" value="Pro-tRNA-ligase_IIa"/>
</dbReference>
<dbReference type="PATRIC" id="fig|1618365.3.peg.871"/>
<evidence type="ECO:0000259" key="10">
    <source>
        <dbReference type="PROSITE" id="PS50862"/>
    </source>
</evidence>
<feature type="domain" description="Aminoacyl-transfer RNA synthetases class-II family profile" evidence="10">
    <location>
        <begin position="38"/>
        <end position="309"/>
    </location>
</feature>
<comment type="catalytic activity">
    <reaction evidence="9">
        <text>tRNA(Pro) + L-proline + ATP = L-prolyl-tRNA(Pro) + AMP + diphosphate</text>
        <dbReference type="Rhea" id="RHEA:14305"/>
        <dbReference type="Rhea" id="RHEA-COMP:9700"/>
        <dbReference type="Rhea" id="RHEA-COMP:9702"/>
        <dbReference type="ChEBI" id="CHEBI:30616"/>
        <dbReference type="ChEBI" id="CHEBI:33019"/>
        <dbReference type="ChEBI" id="CHEBI:60039"/>
        <dbReference type="ChEBI" id="CHEBI:78442"/>
        <dbReference type="ChEBI" id="CHEBI:78532"/>
        <dbReference type="ChEBI" id="CHEBI:456215"/>
        <dbReference type="EC" id="6.1.1.15"/>
    </reaction>
</comment>
<protein>
    <recommendedName>
        <fullName evidence="2">Proline--tRNA ligase</fullName>
        <ecNumber evidence="1">6.1.1.15</ecNumber>
    </recommendedName>
    <alternativeName>
        <fullName evidence="8">Prolyl-tRNA synthetase</fullName>
    </alternativeName>
</protein>
<keyword evidence="3" id="KW-0436">Ligase</keyword>
<dbReference type="GO" id="GO:0005829">
    <property type="term" value="C:cytosol"/>
    <property type="evidence" value="ECO:0007669"/>
    <property type="project" value="TreeGrafter"/>
</dbReference>
<dbReference type="InterPro" id="IPR036621">
    <property type="entry name" value="Anticodon-bd_dom_sf"/>
</dbReference>
<keyword evidence="4" id="KW-0547">Nucleotide-binding</keyword>
<dbReference type="PANTHER" id="PTHR42753">
    <property type="entry name" value="MITOCHONDRIAL RIBOSOME PROTEIN L39/PROLYL-TRNA LIGASE FAMILY MEMBER"/>
    <property type="match status" value="1"/>
</dbReference>
<evidence type="ECO:0000256" key="1">
    <source>
        <dbReference type="ARBA" id="ARBA00012831"/>
    </source>
</evidence>
<name>A0A0G1UCT2_9BACT</name>
<dbReference type="AlphaFoldDB" id="A0A0G1UCT2"/>
<organism evidence="11 12">
    <name type="scientific">Candidatus Amesbacteria bacterium GW2011_GWC1_48_10</name>
    <dbReference type="NCBI Taxonomy" id="1618365"/>
    <lineage>
        <taxon>Bacteria</taxon>
        <taxon>Candidatus Amesiibacteriota</taxon>
    </lineage>
</organism>
<dbReference type="EC" id="6.1.1.15" evidence="1"/>
<sequence>MRYSQLFPKAKREAPKGAVTANHKLLVRAGFIDQLMAGSWTLLPMGWRVVTKINTIIREELDAIGCQEMLMPLMHPKEIWNETGRWESAAEVMYQLKDSRKKEFALSFTHEEIVMDLARKHVTSYRDLPLAVYHFSTKFRNETRPQGGILRGREFLMKDLYSLHASEADLVAFYEKVSEAYLQIFKRIGFDIYVTEAAGGVFTEGHTREFQVLAEAGEDTILIKPGTHEAYNKEIFAGEETKFEARRAIEVGNIFPFGDKKYAEKMGGYFRDKDGVKKLMHFASYGIGTTRVMGAVVEVYHDDKGIIWPESVAPYQVHLVTLENQEPGSRKQGEKVYTLLSGAGIEVLYDETQRSAGEKFADADLIGIPVRLVVSDKTRDRVEWKNRDEEGTEILEVDEVIRRLV</sequence>
<evidence type="ECO:0000256" key="6">
    <source>
        <dbReference type="ARBA" id="ARBA00022917"/>
    </source>
</evidence>
<dbReference type="EMBL" id="LCPE01000042">
    <property type="protein sequence ID" value="KKU91927.1"/>
    <property type="molecule type" value="Genomic_DNA"/>
</dbReference>
<dbReference type="InterPro" id="IPR044140">
    <property type="entry name" value="ProRS_anticodon_short"/>
</dbReference>
<evidence type="ECO:0000313" key="11">
    <source>
        <dbReference type="EMBL" id="KKU91927.1"/>
    </source>
</evidence>
<dbReference type="CDD" id="cd00861">
    <property type="entry name" value="ProRS_anticodon_short"/>
    <property type="match status" value="1"/>
</dbReference>
<comment type="caution">
    <text evidence="11">The sequence shown here is derived from an EMBL/GenBank/DDBJ whole genome shotgun (WGS) entry which is preliminary data.</text>
</comment>
<accession>A0A0G1UCT2</accession>
<dbReference type="InterPro" id="IPR006195">
    <property type="entry name" value="aa-tRNA-synth_II"/>
</dbReference>
<evidence type="ECO:0000256" key="9">
    <source>
        <dbReference type="ARBA" id="ARBA00047671"/>
    </source>
</evidence>
<reference evidence="11 12" key="1">
    <citation type="journal article" date="2015" name="Nature">
        <title>rRNA introns, odd ribosomes, and small enigmatic genomes across a large radiation of phyla.</title>
        <authorList>
            <person name="Brown C.T."/>
            <person name="Hug L.A."/>
            <person name="Thomas B.C."/>
            <person name="Sharon I."/>
            <person name="Castelle C.J."/>
            <person name="Singh A."/>
            <person name="Wilkins M.J."/>
            <person name="Williams K.H."/>
            <person name="Banfield J.F."/>
        </authorList>
    </citation>
    <scope>NUCLEOTIDE SEQUENCE [LARGE SCALE GENOMIC DNA]</scope>
</reference>
<dbReference type="SUPFAM" id="SSF55681">
    <property type="entry name" value="Class II aaRS and biotin synthetases"/>
    <property type="match status" value="1"/>
</dbReference>
<dbReference type="PRINTS" id="PR01046">
    <property type="entry name" value="TRNASYNTHPRO"/>
</dbReference>
<evidence type="ECO:0000256" key="5">
    <source>
        <dbReference type="ARBA" id="ARBA00022840"/>
    </source>
</evidence>
<dbReference type="Gene3D" id="3.40.50.800">
    <property type="entry name" value="Anticodon-binding domain"/>
    <property type="match status" value="1"/>
</dbReference>
<dbReference type="PANTHER" id="PTHR42753:SF2">
    <property type="entry name" value="PROLINE--TRNA LIGASE"/>
    <property type="match status" value="1"/>
</dbReference>
<dbReference type="Pfam" id="PF03129">
    <property type="entry name" value="HGTP_anticodon"/>
    <property type="match status" value="1"/>
</dbReference>
<gene>
    <name evidence="11" type="ORF">UY22_C0042G0010</name>
</gene>
<evidence type="ECO:0000313" key="12">
    <source>
        <dbReference type="Proteomes" id="UP000034877"/>
    </source>
</evidence>
<dbReference type="InterPro" id="IPR004154">
    <property type="entry name" value="Anticodon-bd"/>
</dbReference>
<keyword evidence="7 11" id="KW-0030">Aminoacyl-tRNA synthetase</keyword>
<dbReference type="InterPro" id="IPR050062">
    <property type="entry name" value="Pro-tRNA_synthetase"/>
</dbReference>
<evidence type="ECO:0000256" key="7">
    <source>
        <dbReference type="ARBA" id="ARBA00023146"/>
    </source>
</evidence>
<dbReference type="InterPro" id="IPR002314">
    <property type="entry name" value="aa-tRNA-synt_IIb"/>
</dbReference>
<dbReference type="PROSITE" id="PS50862">
    <property type="entry name" value="AA_TRNA_LIGASE_II"/>
    <property type="match status" value="1"/>
</dbReference>
<evidence type="ECO:0000256" key="2">
    <source>
        <dbReference type="ARBA" id="ARBA00019110"/>
    </source>
</evidence>